<sequence>MLGVPTTRHHPPLSSVKGLPVRCVTMYHSTYWLDPNDGRHAMSLILISFYCSDNTWIIPTNNSFTVPSRQPFRASRGALKAEHENAPSSTLYSHRLRPPAISVFDSISQMLDLCLELCNAPITI</sequence>
<protein>
    <submittedName>
        <fullName evidence="1">Uncharacterized protein</fullName>
    </submittedName>
</protein>
<organism evidence="1 2">
    <name type="scientific">Caerostris darwini</name>
    <dbReference type="NCBI Taxonomy" id="1538125"/>
    <lineage>
        <taxon>Eukaryota</taxon>
        <taxon>Metazoa</taxon>
        <taxon>Ecdysozoa</taxon>
        <taxon>Arthropoda</taxon>
        <taxon>Chelicerata</taxon>
        <taxon>Arachnida</taxon>
        <taxon>Araneae</taxon>
        <taxon>Araneomorphae</taxon>
        <taxon>Entelegynae</taxon>
        <taxon>Araneoidea</taxon>
        <taxon>Araneidae</taxon>
        <taxon>Caerostris</taxon>
    </lineage>
</organism>
<gene>
    <name evidence="1" type="ORF">CDAR_59741</name>
</gene>
<proteinExistence type="predicted"/>
<evidence type="ECO:0000313" key="1">
    <source>
        <dbReference type="EMBL" id="GIY23234.1"/>
    </source>
</evidence>
<dbReference type="AlphaFoldDB" id="A0AAV4RQ40"/>
<accession>A0AAV4RQ40</accession>
<reference evidence="1 2" key="1">
    <citation type="submission" date="2021-06" db="EMBL/GenBank/DDBJ databases">
        <title>Caerostris darwini draft genome.</title>
        <authorList>
            <person name="Kono N."/>
            <person name="Arakawa K."/>
        </authorList>
    </citation>
    <scope>NUCLEOTIDE SEQUENCE [LARGE SCALE GENOMIC DNA]</scope>
</reference>
<dbReference type="EMBL" id="BPLQ01006523">
    <property type="protein sequence ID" value="GIY23234.1"/>
    <property type="molecule type" value="Genomic_DNA"/>
</dbReference>
<comment type="caution">
    <text evidence="1">The sequence shown here is derived from an EMBL/GenBank/DDBJ whole genome shotgun (WGS) entry which is preliminary data.</text>
</comment>
<keyword evidence="2" id="KW-1185">Reference proteome</keyword>
<dbReference type="Proteomes" id="UP001054837">
    <property type="component" value="Unassembled WGS sequence"/>
</dbReference>
<evidence type="ECO:0000313" key="2">
    <source>
        <dbReference type="Proteomes" id="UP001054837"/>
    </source>
</evidence>
<name>A0AAV4RQ40_9ARAC</name>